<keyword evidence="7 8" id="KW-0131">Cell cycle</keyword>
<dbReference type="GO" id="GO:0003924">
    <property type="term" value="F:GTPase activity"/>
    <property type="evidence" value="ECO:0007669"/>
    <property type="project" value="UniProtKB-UniRule"/>
</dbReference>
<evidence type="ECO:0000256" key="10">
    <source>
        <dbReference type="RuleBase" id="RU000631"/>
    </source>
</evidence>
<keyword evidence="2 8" id="KW-0963">Cytoplasm</keyword>
<evidence type="ECO:0000256" key="8">
    <source>
        <dbReference type="HAMAP-Rule" id="MF_00909"/>
    </source>
</evidence>
<dbReference type="PROSITE" id="PS01135">
    <property type="entry name" value="FTSZ_2"/>
    <property type="match status" value="1"/>
</dbReference>
<dbReference type="HAMAP" id="MF_00909">
    <property type="entry name" value="FtsZ"/>
    <property type="match status" value="1"/>
</dbReference>
<keyword evidence="3 8" id="KW-0132">Cell division</keyword>
<dbReference type="SUPFAM" id="SSF55307">
    <property type="entry name" value="Tubulin C-terminal domain-like"/>
    <property type="match status" value="1"/>
</dbReference>
<proteinExistence type="inferred from homology"/>
<comment type="subcellular location">
    <subcellularLocation>
        <location evidence="8">Cytoplasm</location>
    </subcellularLocation>
    <text evidence="8">Assembles at midcell at the inner surface of the cytoplasmic membrane.</text>
</comment>
<sequence>MFEFAEQSNFVANIKVIGVGGGGGNVLNTMIEAQLEGVEFICANTDVQALQTSLAPIKLQIGTAVTKGLGAGANPCIGRDAALEDEDKISELLEDTDMVFITAGLGGGTGTGAAPVIAKIAKEKGILTVAVVTKPFLFEGKKRLLQAEQGLQELRAVVDTLITIPNQRLLSVVDKGTTLKEAFKKVDQVLVHAVQGISDLIVVPGLINLDFADVRTIMTAMGLAIMGTGVGRGENRAVDAAHVAISSPLLEESSIEGAQGVLINITGGLDLTLHEINEAASIVHKAAHEDANIIFGSVINESMSGEIRVTVIATGFGREVCHTHELHKVETPPTFRKLKSVGSREELEIPTFQRRLGQIRKTVNSETTPVLVFGDEDLDVPTFIRKDSKDGKDMSEMERVPTFLRRKAD</sequence>
<dbReference type="PANTHER" id="PTHR30314">
    <property type="entry name" value="CELL DIVISION PROTEIN FTSZ-RELATED"/>
    <property type="match status" value="1"/>
</dbReference>
<evidence type="ECO:0000259" key="13">
    <source>
        <dbReference type="SMART" id="SM00865"/>
    </source>
</evidence>
<evidence type="ECO:0000256" key="9">
    <source>
        <dbReference type="NCBIfam" id="TIGR00065"/>
    </source>
</evidence>
<feature type="domain" description="Tubulin/FtsZ 2-layer sandwich" evidence="13">
    <location>
        <begin position="207"/>
        <end position="325"/>
    </location>
</feature>
<dbReference type="Gene3D" id="3.30.1330.20">
    <property type="entry name" value="Tubulin/FtsZ, C-terminal domain"/>
    <property type="match status" value="1"/>
</dbReference>
<keyword evidence="6 8" id="KW-0717">Septation</keyword>
<feature type="binding site" evidence="8">
    <location>
        <begin position="108"/>
        <end position="110"/>
    </location>
    <ligand>
        <name>GTP</name>
        <dbReference type="ChEBI" id="CHEBI:37565"/>
    </ligand>
</feature>
<dbReference type="InterPro" id="IPR045061">
    <property type="entry name" value="FtsZ/CetZ"/>
</dbReference>
<dbReference type="PANTHER" id="PTHR30314:SF3">
    <property type="entry name" value="MITOCHONDRIAL DIVISION PROTEIN FSZA"/>
    <property type="match status" value="1"/>
</dbReference>
<dbReference type="InterPro" id="IPR003008">
    <property type="entry name" value="Tubulin_FtsZ_GTPase"/>
</dbReference>
<comment type="similarity">
    <text evidence="1 8 10">Belongs to the FtsZ family.</text>
</comment>
<dbReference type="PROSITE" id="PS01134">
    <property type="entry name" value="FTSZ_1"/>
    <property type="match status" value="1"/>
</dbReference>
<evidence type="ECO:0000256" key="11">
    <source>
        <dbReference type="SAM" id="MobiDB-lite"/>
    </source>
</evidence>
<dbReference type="GO" id="GO:0043093">
    <property type="term" value="P:FtsZ-dependent cytokinesis"/>
    <property type="evidence" value="ECO:0007669"/>
    <property type="project" value="UniProtKB-UniRule"/>
</dbReference>
<dbReference type="InterPro" id="IPR008280">
    <property type="entry name" value="Tub_FtsZ_C"/>
</dbReference>
<dbReference type="InterPro" id="IPR024757">
    <property type="entry name" value="FtsZ_C"/>
</dbReference>
<evidence type="ECO:0000256" key="1">
    <source>
        <dbReference type="ARBA" id="ARBA00009690"/>
    </source>
</evidence>
<evidence type="ECO:0000256" key="2">
    <source>
        <dbReference type="ARBA" id="ARBA00022490"/>
    </source>
</evidence>
<gene>
    <name evidence="8 14" type="primary">ftsZ</name>
    <name evidence="14" type="ORF">HY730_00705</name>
</gene>
<accession>A0A933GKL1</accession>
<dbReference type="InterPro" id="IPR018316">
    <property type="entry name" value="Tubulin/FtsZ_2-layer-sand-dom"/>
</dbReference>
<evidence type="ECO:0000313" key="14">
    <source>
        <dbReference type="EMBL" id="MBI4594880.1"/>
    </source>
</evidence>
<evidence type="ECO:0000259" key="12">
    <source>
        <dbReference type="SMART" id="SM00864"/>
    </source>
</evidence>
<feature type="compositionally biased region" description="Basic and acidic residues" evidence="11">
    <location>
        <begin position="386"/>
        <end position="399"/>
    </location>
</feature>
<dbReference type="AlphaFoldDB" id="A0A933GKL1"/>
<dbReference type="InterPro" id="IPR020805">
    <property type="entry name" value="Cell_div_FtsZ_CS"/>
</dbReference>
<reference evidence="14" key="1">
    <citation type="submission" date="2020-07" db="EMBL/GenBank/DDBJ databases">
        <title>Huge and variable diversity of episymbiotic CPR bacteria and DPANN archaea in groundwater ecosystems.</title>
        <authorList>
            <person name="He C.Y."/>
            <person name="Keren R."/>
            <person name="Whittaker M."/>
            <person name="Farag I.F."/>
            <person name="Doudna J."/>
            <person name="Cate J.H.D."/>
            <person name="Banfield J.F."/>
        </authorList>
    </citation>
    <scope>NUCLEOTIDE SEQUENCE</scope>
    <source>
        <strain evidence="14">NC_groundwater_1482_Ag_S-0.65um_47_24</strain>
    </source>
</reference>
<dbReference type="SMART" id="SM00865">
    <property type="entry name" value="Tubulin_C"/>
    <property type="match status" value="1"/>
</dbReference>
<evidence type="ECO:0000256" key="3">
    <source>
        <dbReference type="ARBA" id="ARBA00022618"/>
    </source>
</evidence>
<feature type="binding site" evidence="8">
    <location>
        <position position="187"/>
    </location>
    <ligand>
        <name>GTP</name>
        <dbReference type="ChEBI" id="CHEBI:37565"/>
    </ligand>
</feature>
<dbReference type="GO" id="GO:0005737">
    <property type="term" value="C:cytoplasm"/>
    <property type="evidence" value="ECO:0007669"/>
    <property type="project" value="UniProtKB-SubCell"/>
</dbReference>
<evidence type="ECO:0000256" key="6">
    <source>
        <dbReference type="ARBA" id="ARBA00023210"/>
    </source>
</evidence>
<keyword evidence="5 8" id="KW-0342">GTP-binding</keyword>
<dbReference type="InterPro" id="IPR036525">
    <property type="entry name" value="Tubulin/FtsZ_GTPase_sf"/>
</dbReference>
<feature type="region of interest" description="Disordered" evidence="11">
    <location>
        <begin position="386"/>
        <end position="409"/>
    </location>
</feature>
<comment type="caution">
    <text evidence="14">The sequence shown here is derived from an EMBL/GenBank/DDBJ whole genome shotgun (WGS) entry which is preliminary data.</text>
</comment>
<dbReference type="Proteomes" id="UP000772181">
    <property type="component" value="Unassembled WGS sequence"/>
</dbReference>
<comment type="function">
    <text evidence="8 10">Essential cell division protein that forms a contractile ring structure (Z ring) at the future cell division site. The regulation of the ring assembly controls the timing and the location of cell division. One of the functions of the FtsZ ring is to recruit other cell division proteins to the septum to produce a new cell wall between the dividing cells. Binds GTP and shows GTPase activity.</text>
</comment>
<evidence type="ECO:0000256" key="7">
    <source>
        <dbReference type="ARBA" id="ARBA00023306"/>
    </source>
</evidence>
<dbReference type="InterPro" id="IPR037103">
    <property type="entry name" value="Tubulin/FtsZ-like_C"/>
</dbReference>
<dbReference type="GO" id="GO:0032153">
    <property type="term" value="C:cell division site"/>
    <property type="evidence" value="ECO:0007669"/>
    <property type="project" value="UniProtKB-UniRule"/>
</dbReference>
<feature type="binding site" evidence="8">
    <location>
        <position position="143"/>
    </location>
    <ligand>
        <name>GTP</name>
        <dbReference type="ChEBI" id="CHEBI:37565"/>
    </ligand>
</feature>
<dbReference type="GO" id="GO:0051258">
    <property type="term" value="P:protein polymerization"/>
    <property type="evidence" value="ECO:0007669"/>
    <property type="project" value="UniProtKB-UniRule"/>
</dbReference>
<evidence type="ECO:0000313" key="15">
    <source>
        <dbReference type="Proteomes" id="UP000772181"/>
    </source>
</evidence>
<evidence type="ECO:0000256" key="4">
    <source>
        <dbReference type="ARBA" id="ARBA00022741"/>
    </source>
</evidence>
<dbReference type="GO" id="GO:0005525">
    <property type="term" value="F:GTP binding"/>
    <property type="evidence" value="ECO:0007669"/>
    <property type="project" value="UniProtKB-UniRule"/>
</dbReference>
<organism evidence="14 15">
    <name type="scientific">Tectimicrobiota bacterium</name>
    <dbReference type="NCBI Taxonomy" id="2528274"/>
    <lineage>
        <taxon>Bacteria</taxon>
        <taxon>Pseudomonadati</taxon>
        <taxon>Nitrospinota/Tectimicrobiota group</taxon>
        <taxon>Candidatus Tectimicrobiota</taxon>
    </lineage>
</organism>
<name>A0A933GKL1_UNCTE</name>
<dbReference type="SMART" id="SM00864">
    <property type="entry name" value="Tubulin"/>
    <property type="match status" value="1"/>
</dbReference>
<comment type="subunit">
    <text evidence="8">Homodimer. Polymerizes to form a dynamic ring structure in a strictly GTP-dependent manner. Interacts directly with several other division proteins.</text>
</comment>
<dbReference type="FunFam" id="3.40.50.1440:FF:000023">
    <property type="entry name" value="Cell division protein FtsZ"/>
    <property type="match status" value="1"/>
</dbReference>
<evidence type="ECO:0000256" key="5">
    <source>
        <dbReference type="ARBA" id="ARBA00023134"/>
    </source>
</evidence>
<dbReference type="PRINTS" id="PR00423">
    <property type="entry name" value="CELLDVISFTSZ"/>
</dbReference>
<feature type="domain" description="Tubulin/FtsZ GTPase" evidence="12">
    <location>
        <begin position="13"/>
        <end position="205"/>
    </location>
</feature>
<dbReference type="GO" id="GO:0000917">
    <property type="term" value="P:division septum assembly"/>
    <property type="evidence" value="ECO:0007669"/>
    <property type="project" value="UniProtKB-KW"/>
</dbReference>
<dbReference type="SUPFAM" id="SSF52490">
    <property type="entry name" value="Tubulin nucleotide-binding domain-like"/>
    <property type="match status" value="1"/>
</dbReference>
<dbReference type="Pfam" id="PF12327">
    <property type="entry name" value="FtsZ_C"/>
    <property type="match status" value="1"/>
</dbReference>
<feature type="binding site" evidence="8">
    <location>
        <position position="139"/>
    </location>
    <ligand>
        <name>GTP</name>
        <dbReference type="ChEBI" id="CHEBI:37565"/>
    </ligand>
</feature>
<dbReference type="Pfam" id="PF00091">
    <property type="entry name" value="Tubulin"/>
    <property type="match status" value="1"/>
</dbReference>
<feature type="binding site" evidence="8">
    <location>
        <begin position="21"/>
        <end position="25"/>
    </location>
    <ligand>
        <name>GTP</name>
        <dbReference type="ChEBI" id="CHEBI:37565"/>
    </ligand>
</feature>
<keyword evidence="4 8" id="KW-0547">Nucleotide-binding</keyword>
<dbReference type="NCBIfam" id="TIGR00065">
    <property type="entry name" value="ftsZ"/>
    <property type="match status" value="1"/>
</dbReference>
<dbReference type="Gene3D" id="3.40.50.1440">
    <property type="entry name" value="Tubulin/FtsZ, GTPase domain"/>
    <property type="match status" value="1"/>
</dbReference>
<dbReference type="InterPro" id="IPR000158">
    <property type="entry name" value="Cell_div_FtsZ"/>
</dbReference>
<dbReference type="EMBL" id="JACQWF010000030">
    <property type="protein sequence ID" value="MBI4594880.1"/>
    <property type="molecule type" value="Genomic_DNA"/>
</dbReference>
<dbReference type="CDD" id="cd02201">
    <property type="entry name" value="FtsZ_type1"/>
    <property type="match status" value="1"/>
</dbReference>
<protein>
    <recommendedName>
        <fullName evidence="8 9">Cell division protein FtsZ</fullName>
    </recommendedName>
</protein>